<comment type="function">
    <text evidence="12">Catalyzes the condensation of para-aminobenzoate (pABA) with 6-hydroxymethyl-7,8-dihydropterin diphosphate (DHPt-PP) to form 7,8-dihydropteroate (H2Pte), the immediate precursor of folate derivatives.</text>
</comment>
<dbReference type="PANTHER" id="PTHR20941">
    <property type="entry name" value="FOLATE SYNTHESIS PROTEINS"/>
    <property type="match status" value="1"/>
</dbReference>
<keyword evidence="9 12" id="KW-0460">Magnesium</keyword>
<dbReference type="GO" id="GO:0046656">
    <property type="term" value="P:folic acid biosynthetic process"/>
    <property type="evidence" value="ECO:0007669"/>
    <property type="project" value="UniProtKB-KW"/>
</dbReference>
<dbReference type="InterPro" id="IPR000489">
    <property type="entry name" value="Pterin-binding_dom"/>
</dbReference>
<evidence type="ECO:0000256" key="11">
    <source>
        <dbReference type="ARBA" id="ARBA00030193"/>
    </source>
</evidence>
<comment type="catalytic activity">
    <reaction evidence="1">
        <text>(7,8-dihydropterin-6-yl)methyl diphosphate + 4-aminobenzoate = 7,8-dihydropteroate + diphosphate</text>
        <dbReference type="Rhea" id="RHEA:19949"/>
        <dbReference type="ChEBI" id="CHEBI:17836"/>
        <dbReference type="ChEBI" id="CHEBI:17839"/>
        <dbReference type="ChEBI" id="CHEBI:33019"/>
        <dbReference type="ChEBI" id="CHEBI:72950"/>
        <dbReference type="EC" id="2.5.1.15"/>
    </reaction>
</comment>
<dbReference type="InterPro" id="IPR045031">
    <property type="entry name" value="DHP_synth-like"/>
</dbReference>
<dbReference type="PANTHER" id="PTHR20941:SF1">
    <property type="entry name" value="FOLIC ACID SYNTHESIS PROTEIN FOL1"/>
    <property type="match status" value="1"/>
</dbReference>
<feature type="domain" description="Pterin-binding" evidence="13">
    <location>
        <begin position="8"/>
        <end position="262"/>
    </location>
</feature>
<dbReference type="GO" id="GO:0005829">
    <property type="term" value="C:cytosol"/>
    <property type="evidence" value="ECO:0007669"/>
    <property type="project" value="TreeGrafter"/>
</dbReference>
<evidence type="ECO:0000313" key="14">
    <source>
        <dbReference type="EMBL" id="MWB99097.1"/>
    </source>
</evidence>
<dbReference type="InterPro" id="IPR011005">
    <property type="entry name" value="Dihydropteroate_synth-like_sf"/>
</dbReference>
<gene>
    <name evidence="14" type="primary">folP</name>
    <name evidence="14" type="ORF">GB864_11135</name>
</gene>
<dbReference type="GO" id="GO:0046872">
    <property type="term" value="F:metal ion binding"/>
    <property type="evidence" value="ECO:0007669"/>
    <property type="project" value="UniProtKB-KW"/>
</dbReference>
<evidence type="ECO:0000256" key="3">
    <source>
        <dbReference type="ARBA" id="ARBA00004763"/>
    </source>
</evidence>
<evidence type="ECO:0000256" key="2">
    <source>
        <dbReference type="ARBA" id="ARBA00001946"/>
    </source>
</evidence>
<organism evidence="14 15">
    <name type="scientific">Agromyces seonyuensis</name>
    <dbReference type="NCBI Taxonomy" id="2662446"/>
    <lineage>
        <taxon>Bacteria</taxon>
        <taxon>Bacillati</taxon>
        <taxon>Actinomycetota</taxon>
        <taxon>Actinomycetes</taxon>
        <taxon>Micrococcales</taxon>
        <taxon>Microbacteriaceae</taxon>
        <taxon>Agromyces</taxon>
    </lineage>
</organism>
<dbReference type="CDD" id="cd00739">
    <property type="entry name" value="DHPS"/>
    <property type="match status" value="1"/>
</dbReference>
<dbReference type="Proteomes" id="UP000438182">
    <property type="component" value="Unassembled WGS sequence"/>
</dbReference>
<sequence>MSRAAPRTRIMGVVNVTPDSFSDGGRWFDHEAAIRHGLDLVREGAEILDVGGESTRPGAARVPVDEEIRRTVPVIRELAGRGIRVSIDTMRAETARAAVEAGAEIVNDVSAGLADPGMVPLVAELGSTYVAMHWRGHSDRMDALNVYEDLALEVRDELALRVDALLAAGVDRTKIVLDPGLGFSKVGAQNWELLGRLDELHALGFPLLIGASRKRFLAPLLPEGATPADRDLPTAVVSALSAQSGAWAVRVHDVRATRIALGVMDAWQHGERGERA</sequence>
<evidence type="ECO:0000256" key="9">
    <source>
        <dbReference type="ARBA" id="ARBA00022842"/>
    </source>
</evidence>
<comment type="cofactor">
    <cofactor evidence="2 12">
        <name>Mg(2+)</name>
        <dbReference type="ChEBI" id="CHEBI:18420"/>
    </cofactor>
</comment>
<dbReference type="GO" id="GO:0046654">
    <property type="term" value="P:tetrahydrofolate biosynthetic process"/>
    <property type="evidence" value="ECO:0007669"/>
    <property type="project" value="UniProtKB-UniPathway"/>
</dbReference>
<dbReference type="UniPathway" id="UPA00077">
    <property type="reaction ID" value="UER00156"/>
</dbReference>
<dbReference type="SUPFAM" id="SSF51717">
    <property type="entry name" value="Dihydropteroate synthetase-like"/>
    <property type="match status" value="1"/>
</dbReference>
<accession>A0A6I4P699</accession>
<dbReference type="EC" id="2.5.1.15" evidence="5 12"/>
<proteinExistence type="inferred from homology"/>
<evidence type="ECO:0000256" key="12">
    <source>
        <dbReference type="RuleBase" id="RU361205"/>
    </source>
</evidence>
<dbReference type="AlphaFoldDB" id="A0A6I4P699"/>
<protein>
    <recommendedName>
        <fullName evidence="6 12">Dihydropteroate synthase</fullName>
        <shortName evidence="12">DHPS</shortName>
        <ecNumber evidence="5 12">2.5.1.15</ecNumber>
    </recommendedName>
    <alternativeName>
        <fullName evidence="11 12">Dihydropteroate pyrophosphorylase</fullName>
    </alternativeName>
</protein>
<evidence type="ECO:0000313" key="15">
    <source>
        <dbReference type="Proteomes" id="UP000438182"/>
    </source>
</evidence>
<dbReference type="GO" id="GO:0004156">
    <property type="term" value="F:dihydropteroate synthase activity"/>
    <property type="evidence" value="ECO:0007669"/>
    <property type="project" value="UniProtKB-EC"/>
</dbReference>
<dbReference type="PROSITE" id="PS00792">
    <property type="entry name" value="DHPS_1"/>
    <property type="match status" value="1"/>
</dbReference>
<dbReference type="PROSITE" id="PS50972">
    <property type="entry name" value="PTERIN_BINDING"/>
    <property type="match status" value="1"/>
</dbReference>
<dbReference type="EMBL" id="WSTA01000047">
    <property type="protein sequence ID" value="MWB99097.1"/>
    <property type="molecule type" value="Genomic_DNA"/>
</dbReference>
<keyword evidence="8 12" id="KW-0479">Metal-binding</keyword>
<dbReference type="PROSITE" id="PS00793">
    <property type="entry name" value="DHPS_2"/>
    <property type="match status" value="1"/>
</dbReference>
<evidence type="ECO:0000256" key="6">
    <source>
        <dbReference type="ARBA" id="ARBA00016919"/>
    </source>
</evidence>
<evidence type="ECO:0000256" key="5">
    <source>
        <dbReference type="ARBA" id="ARBA00012458"/>
    </source>
</evidence>
<keyword evidence="7 12" id="KW-0808">Transferase</keyword>
<dbReference type="NCBIfam" id="TIGR01496">
    <property type="entry name" value="DHPS"/>
    <property type="match status" value="1"/>
</dbReference>
<evidence type="ECO:0000256" key="4">
    <source>
        <dbReference type="ARBA" id="ARBA00009503"/>
    </source>
</evidence>
<evidence type="ECO:0000256" key="10">
    <source>
        <dbReference type="ARBA" id="ARBA00022909"/>
    </source>
</evidence>
<dbReference type="Gene3D" id="3.20.20.20">
    <property type="entry name" value="Dihydropteroate synthase-like"/>
    <property type="match status" value="1"/>
</dbReference>
<comment type="caution">
    <text evidence="14">The sequence shown here is derived from an EMBL/GenBank/DDBJ whole genome shotgun (WGS) entry which is preliminary data.</text>
</comment>
<dbReference type="Pfam" id="PF00809">
    <property type="entry name" value="Pterin_bind"/>
    <property type="match status" value="1"/>
</dbReference>
<comment type="pathway">
    <text evidence="3 12">Cofactor biosynthesis; tetrahydrofolate biosynthesis; 7,8-dihydrofolate from 2-amino-4-hydroxy-6-hydroxymethyl-7,8-dihydropteridine diphosphate and 4-aminobenzoate: step 1/2.</text>
</comment>
<evidence type="ECO:0000256" key="8">
    <source>
        <dbReference type="ARBA" id="ARBA00022723"/>
    </source>
</evidence>
<dbReference type="InterPro" id="IPR006390">
    <property type="entry name" value="DHP_synth_dom"/>
</dbReference>
<dbReference type="RefSeq" id="WP_160425040.1">
    <property type="nucleotide sequence ID" value="NZ_WSTA01000047.1"/>
</dbReference>
<reference evidence="14 15" key="1">
    <citation type="submission" date="2019-12" db="EMBL/GenBank/DDBJ databases">
        <authorList>
            <person name="Kim Y.S."/>
        </authorList>
    </citation>
    <scope>NUCLEOTIDE SEQUENCE [LARGE SCALE GENOMIC DNA]</scope>
    <source>
        <strain evidence="14 15">MMS17-SY077</strain>
    </source>
</reference>
<dbReference type="FunFam" id="3.20.20.20:FF:000006">
    <property type="entry name" value="Dihydropteroate synthase"/>
    <property type="match status" value="1"/>
</dbReference>
<keyword evidence="15" id="KW-1185">Reference proteome</keyword>
<evidence type="ECO:0000259" key="13">
    <source>
        <dbReference type="PROSITE" id="PS50972"/>
    </source>
</evidence>
<evidence type="ECO:0000256" key="7">
    <source>
        <dbReference type="ARBA" id="ARBA00022679"/>
    </source>
</evidence>
<comment type="similarity">
    <text evidence="4 12">Belongs to the DHPS family.</text>
</comment>
<name>A0A6I4P699_9MICO</name>
<evidence type="ECO:0000256" key="1">
    <source>
        <dbReference type="ARBA" id="ARBA00000012"/>
    </source>
</evidence>
<keyword evidence="10 12" id="KW-0289">Folate biosynthesis</keyword>